<feature type="domain" description="ATPase AAA-type core" evidence="1">
    <location>
        <begin position="25"/>
        <end position="328"/>
    </location>
</feature>
<dbReference type="SUPFAM" id="SSF52540">
    <property type="entry name" value="P-loop containing nucleoside triphosphate hydrolases"/>
    <property type="match status" value="1"/>
</dbReference>
<dbReference type="InterPro" id="IPR003959">
    <property type="entry name" value="ATPase_AAA_core"/>
</dbReference>
<dbReference type="Pfam" id="PF20469">
    <property type="entry name" value="OLD-like_TOPRIM"/>
    <property type="match status" value="1"/>
</dbReference>
<keyword evidence="4" id="KW-0378">Hydrolase</keyword>
<protein>
    <submittedName>
        <fullName evidence="4">ATP-dependent endonuclease</fullName>
    </submittedName>
</protein>
<name>A0AAI9PG46_PECCC</name>
<organism evidence="4 6">
    <name type="scientific">Pectobacterium carotovorum subsp. carotovorum</name>
    <name type="common">Erwinia carotovora subsp. carotovora</name>
    <dbReference type="NCBI Taxonomy" id="555"/>
    <lineage>
        <taxon>Bacteria</taxon>
        <taxon>Pseudomonadati</taxon>
        <taxon>Pseudomonadota</taxon>
        <taxon>Gammaproteobacteria</taxon>
        <taxon>Enterobacterales</taxon>
        <taxon>Pectobacteriaceae</taxon>
        <taxon>Pectobacterium</taxon>
    </lineage>
</organism>
<dbReference type="Pfam" id="PF13304">
    <property type="entry name" value="AAA_21"/>
    <property type="match status" value="1"/>
</dbReference>
<dbReference type="GO" id="GO:0016887">
    <property type="term" value="F:ATP hydrolysis activity"/>
    <property type="evidence" value="ECO:0007669"/>
    <property type="project" value="InterPro"/>
</dbReference>
<dbReference type="PANTHER" id="PTHR43581">
    <property type="entry name" value="ATP/GTP PHOSPHATASE"/>
    <property type="match status" value="1"/>
</dbReference>
<dbReference type="InterPro" id="IPR034139">
    <property type="entry name" value="TOPRIM_OLD"/>
</dbReference>
<dbReference type="InterPro" id="IPR027417">
    <property type="entry name" value="P-loop_NTPase"/>
</dbReference>
<evidence type="ECO:0000313" key="3">
    <source>
        <dbReference type="EMBL" id="GKX48645.1"/>
    </source>
</evidence>
<keyword evidence="5" id="KW-1185">Reference proteome</keyword>
<keyword evidence="4" id="KW-0540">Nuclease</keyword>
<dbReference type="RefSeq" id="WP_261867485.1">
    <property type="nucleotide sequence ID" value="NZ_BRLF01000009.1"/>
</dbReference>
<dbReference type="PANTHER" id="PTHR43581:SF4">
    <property type="entry name" value="ATP_GTP PHOSPHATASE"/>
    <property type="match status" value="1"/>
</dbReference>
<feature type="domain" description="OLD protein-like TOPRIM" evidence="2">
    <location>
        <begin position="370"/>
        <end position="433"/>
    </location>
</feature>
<evidence type="ECO:0000259" key="2">
    <source>
        <dbReference type="Pfam" id="PF20469"/>
    </source>
</evidence>
<dbReference type="EMBL" id="BSRL01000009">
    <property type="protein sequence ID" value="GLV71088.1"/>
    <property type="molecule type" value="Genomic_DNA"/>
</dbReference>
<comment type="caution">
    <text evidence="4">The sequence shown here is derived from an EMBL/GenBank/DDBJ whole genome shotgun (WGS) entry which is preliminary data.</text>
</comment>
<dbReference type="InterPro" id="IPR051396">
    <property type="entry name" value="Bact_Antivir_Def_Nuclease"/>
</dbReference>
<dbReference type="GO" id="GO:0005524">
    <property type="term" value="F:ATP binding"/>
    <property type="evidence" value="ECO:0007669"/>
    <property type="project" value="InterPro"/>
</dbReference>
<evidence type="ECO:0000313" key="5">
    <source>
        <dbReference type="Proteomes" id="UP001058167"/>
    </source>
</evidence>
<accession>A0AAI9PG46</accession>
<dbReference type="Proteomes" id="UP001058167">
    <property type="component" value="Unassembled WGS sequence"/>
</dbReference>
<dbReference type="EMBL" id="BRLF01000009">
    <property type="protein sequence ID" value="GKX48645.1"/>
    <property type="molecule type" value="Genomic_DNA"/>
</dbReference>
<dbReference type="Proteomes" id="UP001165145">
    <property type="component" value="Unassembled WGS sequence"/>
</dbReference>
<evidence type="ECO:0000313" key="6">
    <source>
        <dbReference type="Proteomes" id="UP001165145"/>
    </source>
</evidence>
<dbReference type="GO" id="GO:0004519">
    <property type="term" value="F:endonuclease activity"/>
    <property type="evidence" value="ECO:0007669"/>
    <property type="project" value="UniProtKB-KW"/>
</dbReference>
<dbReference type="CDD" id="cd01026">
    <property type="entry name" value="TOPRIM_OLD"/>
    <property type="match status" value="1"/>
</dbReference>
<gene>
    <name evidence="4" type="ORF">Pcaca03_35320</name>
    <name evidence="3" type="ORF">SOASR016_33970</name>
</gene>
<keyword evidence="4" id="KW-0255">Endonuclease</keyword>
<evidence type="ECO:0000313" key="4">
    <source>
        <dbReference type="EMBL" id="GLV71088.1"/>
    </source>
</evidence>
<reference evidence="4" key="2">
    <citation type="submission" date="2023-02" db="EMBL/GenBank/DDBJ databases">
        <title>Pectobacterium carotovorum subsp. carotovorum NBRC 12380.</title>
        <authorList>
            <person name="Ichikawa N."/>
            <person name="Sato H."/>
            <person name="Tonouchi N."/>
        </authorList>
    </citation>
    <scope>NUCLEOTIDE SEQUENCE</scope>
    <source>
        <strain evidence="4">NBRC 12380</strain>
    </source>
</reference>
<reference evidence="3" key="1">
    <citation type="submission" date="2022-06" db="EMBL/GenBank/DDBJ databases">
        <title>Draft genome sequences of Pectobacterium carotovorum subsp. carotovorum str. NBRC12380.</title>
        <authorList>
            <person name="Wakabayashi Y."/>
            <person name="Kojima K."/>
        </authorList>
    </citation>
    <scope>NUCLEOTIDE SEQUENCE</scope>
    <source>
        <strain evidence="3">NBRC 12380</strain>
    </source>
</reference>
<evidence type="ECO:0000259" key="1">
    <source>
        <dbReference type="Pfam" id="PF13304"/>
    </source>
</evidence>
<sequence>MKIKNLKIVNFKKFYNHTFSFNDDVNIIVGDNNSGKSSILEAIEIVSNYSYRGKPVTNSILADIINIESISKYLDSDKSFINLPIIKIEAFVDGLPEYKGSINTDNLDTQGLSLTFSFDIELLPTYEKFVEKNKDSISSIPIEFYKIEWMAFSNERIRHISKPFKSLFIDPTRLHPTFGKNQYISNILTSVLSREEQAVLGIKYRQLKESFNDDENVKNINNDLDSNNNISEKKIQIVADISGNSNLETNLQLSLDGITLPYIGKGEQHKVQIKLALQNKSNDVDILLIEEPENHLSHMNLASLVSFIENKLNNKQLFISTHSSYVMNKLSINKICLLANGYKKLNNIDGNTVKNLKRLPGYDTLRAVLSSKIILVEGPSDELILKKYYYDKNNKLPEEDGIDIIVVRGIGFKNYLEIVKHIDIQTKAMKDNDGNYEKNVKSYIDEYEEYKFIRIHSPTPDTQYSLEPMLIETNSIDEDTLDKYAKITLSTQTNKIYKKNKNISDKMRFLKEWYNGEDGAGKKKVDSAIRIFDSEEKIIYPKVFEDVFNYE</sequence>
<dbReference type="Gene3D" id="3.40.50.300">
    <property type="entry name" value="P-loop containing nucleotide triphosphate hydrolases"/>
    <property type="match status" value="1"/>
</dbReference>
<proteinExistence type="predicted"/>
<dbReference type="AlphaFoldDB" id="A0AAI9PG46"/>